<dbReference type="SUPFAM" id="SSF56784">
    <property type="entry name" value="HAD-like"/>
    <property type="match status" value="1"/>
</dbReference>
<evidence type="ECO:0000313" key="1">
    <source>
        <dbReference type="EMBL" id="MDG0810543.1"/>
    </source>
</evidence>
<dbReference type="EMBL" id="JAPDIA010000003">
    <property type="protein sequence ID" value="MDG0810543.1"/>
    <property type="molecule type" value="Genomic_DNA"/>
</dbReference>
<protein>
    <submittedName>
        <fullName evidence="1">HAD-IA family hydrolase</fullName>
    </submittedName>
</protein>
<dbReference type="RefSeq" id="WP_277532421.1">
    <property type="nucleotide sequence ID" value="NZ_JAPDIA010000003.1"/>
</dbReference>
<dbReference type="PANTHER" id="PTHR47478:SF1">
    <property type="entry name" value="PYRIMIDINE 5'-NUCLEOTIDASE YJJG"/>
    <property type="match status" value="1"/>
</dbReference>
<sequence length="78" mass="8820">MGYWKPDKKIFDEALKQLGIDRTEALFIGDSLRDDYHGAVNAGIDFCYYNRAGRPIDADIRPKYVVHSLMNVASLLGN</sequence>
<dbReference type="Pfam" id="PF13242">
    <property type="entry name" value="Hydrolase_like"/>
    <property type="match status" value="1"/>
</dbReference>
<dbReference type="InterPro" id="IPR036412">
    <property type="entry name" value="HAD-like_sf"/>
</dbReference>
<dbReference type="PANTHER" id="PTHR47478">
    <property type="match status" value="1"/>
</dbReference>
<dbReference type="InterPro" id="IPR006439">
    <property type="entry name" value="HAD-SF_hydro_IA"/>
</dbReference>
<comment type="caution">
    <text evidence="1">The sequence shown here is derived from an EMBL/GenBank/DDBJ whole genome shotgun (WGS) entry which is preliminary data.</text>
</comment>
<organism evidence="1 2">
    <name type="scientific">Cohnella rhizosphaerae</name>
    <dbReference type="NCBI Taxonomy" id="1457232"/>
    <lineage>
        <taxon>Bacteria</taxon>
        <taxon>Bacillati</taxon>
        <taxon>Bacillota</taxon>
        <taxon>Bacilli</taxon>
        <taxon>Bacillales</taxon>
        <taxon>Paenibacillaceae</taxon>
        <taxon>Cohnella</taxon>
    </lineage>
</organism>
<reference evidence="1" key="1">
    <citation type="submission" date="2022-10" db="EMBL/GenBank/DDBJ databases">
        <title>Comparative genomic analysis of Cohnella hashimotonis sp. nov., isolated from the International Space Station.</title>
        <authorList>
            <person name="Simpson A."/>
            <person name="Venkateswaran K."/>
        </authorList>
    </citation>
    <scope>NUCLEOTIDE SEQUENCE</scope>
    <source>
        <strain evidence="1">DSM 28161</strain>
    </source>
</reference>
<evidence type="ECO:0000313" key="2">
    <source>
        <dbReference type="Proteomes" id="UP001153404"/>
    </source>
</evidence>
<accession>A0A9X4KTL8</accession>
<keyword evidence="1" id="KW-0378">Hydrolase</keyword>
<dbReference type="InterPro" id="IPR023214">
    <property type="entry name" value="HAD_sf"/>
</dbReference>
<dbReference type="Proteomes" id="UP001153404">
    <property type="component" value="Unassembled WGS sequence"/>
</dbReference>
<name>A0A9X4KTL8_9BACL</name>
<dbReference type="NCBIfam" id="TIGR01549">
    <property type="entry name" value="HAD-SF-IA-v1"/>
    <property type="match status" value="1"/>
</dbReference>
<dbReference type="AlphaFoldDB" id="A0A9X4KTL8"/>
<dbReference type="InterPro" id="IPR052550">
    <property type="entry name" value="Pyrimidine_5'-ntase_YjjG"/>
</dbReference>
<gene>
    <name evidence="1" type="ORF">OMP40_15130</name>
</gene>
<dbReference type="Gene3D" id="3.40.50.1000">
    <property type="entry name" value="HAD superfamily/HAD-like"/>
    <property type="match status" value="1"/>
</dbReference>
<keyword evidence="2" id="KW-1185">Reference proteome</keyword>
<dbReference type="GO" id="GO:0016787">
    <property type="term" value="F:hydrolase activity"/>
    <property type="evidence" value="ECO:0007669"/>
    <property type="project" value="UniProtKB-KW"/>
</dbReference>
<proteinExistence type="predicted"/>